<sequence length="322" mass="36331">MSKNAKNSQKRKIDNEQGSGHVESDVVAKSGVGLLISASGKPVDSSILRKICEEFSKSFSKYIRSEISENFTTIISDLGSSLQSSSYEYKDDERMFCLLNSKVTTNTMLSFDNSLVKCISSFLMGSTERDLDIDNRAITPLEKKVFNLFLNEIVNCLNSSFSTYKRMDFSLASISDFKDLELMDHSMMYKFSLLISIYNIKGNIDFIMPYSAIEQVKEYLVDSYTKNNIDRDPRWLKHMEAEVYNMNVTLELVADGSVSSIKELIDLSVGNTLILDKMSQDLFSILLNGVRISMAKLGKYGDKVAMQLVDEIDISKYNSIAI</sequence>
<comment type="subcellular location">
    <subcellularLocation>
        <location evidence="1">Bacterial flagellum basal body</location>
    </subcellularLocation>
    <subcellularLocation>
        <location evidence="2">Cell membrane</location>
        <topology evidence="2">Peripheral membrane protein</topology>
    </subcellularLocation>
</comment>
<evidence type="ECO:0000313" key="14">
    <source>
        <dbReference type="Proteomes" id="UP001293791"/>
    </source>
</evidence>
<name>A0ABU5L8D3_9RICK</name>
<keyword evidence="13" id="KW-0966">Cell projection</keyword>
<proteinExistence type="inferred from homology"/>
<comment type="function">
    <text evidence="10">FliM is one of three proteins (FliG, FliN, FliM) that forms the rotor-mounted switch complex (C ring), located at the base of the basal body. This complex interacts with the CheY and CheZ chemotaxis proteins, in addition to contacting components of the motor that determine the direction of flagellar rotation.</text>
</comment>
<comment type="caution">
    <text evidence="13">The sequence shown here is derived from an EMBL/GenBank/DDBJ whole genome shotgun (WGS) entry which is preliminary data.</text>
</comment>
<keyword evidence="7" id="KW-0283">Flagellar rotation</keyword>
<keyword evidence="13" id="KW-0969">Cilium</keyword>
<evidence type="ECO:0000256" key="4">
    <source>
        <dbReference type="ARBA" id="ARBA00021898"/>
    </source>
</evidence>
<dbReference type="EMBL" id="JARGYT010000042">
    <property type="protein sequence ID" value="MDZ5762373.1"/>
    <property type="molecule type" value="Genomic_DNA"/>
</dbReference>
<evidence type="ECO:0000313" key="13">
    <source>
        <dbReference type="EMBL" id="MDZ5762373.1"/>
    </source>
</evidence>
<evidence type="ECO:0000256" key="10">
    <source>
        <dbReference type="ARBA" id="ARBA00025044"/>
    </source>
</evidence>
<dbReference type="Gene3D" id="2.30.330.10">
    <property type="entry name" value="SpoA-like"/>
    <property type="match status" value="1"/>
</dbReference>
<accession>A0ABU5L8D3</accession>
<feature type="domain" description="Flagellar motor switch protein FliN-like C-terminal" evidence="12">
    <location>
        <begin position="242"/>
        <end position="312"/>
    </location>
</feature>
<evidence type="ECO:0000256" key="11">
    <source>
        <dbReference type="SAM" id="MobiDB-lite"/>
    </source>
</evidence>
<gene>
    <name evidence="13" type="ORF">Cyrtocomes_00752</name>
</gene>
<reference evidence="13 14" key="1">
    <citation type="submission" date="2023-02" db="EMBL/GenBank/DDBJ databases">
        <title>Host association and intracellularity evolved multiple times independently in the Rickettsiales.</title>
        <authorList>
            <person name="Castelli M."/>
            <person name="Nardi T."/>
            <person name="Gammuto L."/>
            <person name="Bellinzona G."/>
            <person name="Sabaneyeva E."/>
            <person name="Potekhin A."/>
            <person name="Serra V."/>
            <person name="Petroni G."/>
            <person name="Sassera D."/>
        </authorList>
    </citation>
    <scope>NUCLEOTIDE SEQUENCE [LARGE SCALE GENOMIC DNA]</scope>
    <source>
        <strain evidence="13 14">BOD18</strain>
    </source>
</reference>
<evidence type="ECO:0000259" key="12">
    <source>
        <dbReference type="Pfam" id="PF01052"/>
    </source>
</evidence>
<evidence type="ECO:0000256" key="6">
    <source>
        <dbReference type="ARBA" id="ARBA00022500"/>
    </source>
</evidence>
<protein>
    <recommendedName>
        <fullName evidence="4">Flagellar motor switch protein FliM</fullName>
    </recommendedName>
</protein>
<keyword evidence="6" id="KW-0145">Chemotaxis</keyword>
<dbReference type="PANTHER" id="PTHR30034">
    <property type="entry name" value="FLAGELLAR MOTOR SWITCH PROTEIN FLIM"/>
    <property type="match status" value="1"/>
</dbReference>
<comment type="similarity">
    <text evidence="3">Belongs to the FliM family.</text>
</comment>
<evidence type="ECO:0000256" key="5">
    <source>
        <dbReference type="ARBA" id="ARBA00022475"/>
    </source>
</evidence>
<dbReference type="SUPFAM" id="SSF101801">
    <property type="entry name" value="Surface presentation of antigens (SPOA)"/>
    <property type="match status" value="1"/>
</dbReference>
<keyword evidence="9" id="KW-0975">Bacterial flagellum</keyword>
<keyword evidence="14" id="KW-1185">Reference proteome</keyword>
<dbReference type="InterPro" id="IPR001543">
    <property type="entry name" value="FliN-like_C"/>
</dbReference>
<organism evidence="13 14">
    <name type="scientific">Candidatus Cyrtobacter comes</name>
    <dbReference type="NCBI Taxonomy" id="675776"/>
    <lineage>
        <taxon>Bacteria</taxon>
        <taxon>Pseudomonadati</taxon>
        <taxon>Pseudomonadota</taxon>
        <taxon>Alphaproteobacteria</taxon>
        <taxon>Rickettsiales</taxon>
        <taxon>Candidatus Midichloriaceae</taxon>
        <taxon>Candidatus Cyrtobacter</taxon>
    </lineage>
</organism>
<keyword evidence="8" id="KW-0472">Membrane</keyword>
<dbReference type="InterPro" id="IPR001689">
    <property type="entry name" value="Flag_FliM"/>
</dbReference>
<feature type="region of interest" description="Disordered" evidence="11">
    <location>
        <begin position="1"/>
        <end position="21"/>
    </location>
</feature>
<evidence type="ECO:0000256" key="7">
    <source>
        <dbReference type="ARBA" id="ARBA00022779"/>
    </source>
</evidence>
<evidence type="ECO:0000256" key="9">
    <source>
        <dbReference type="ARBA" id="ARBA00023143"/>
    </source>
</evidence>
<dbReference type="PANTHER" id="PTHR30034:SF6">
    <property type="entry name" value="YOP PROTEINS TRANSLOCATION PROTEIN Q"/>
    <property type="match status" value="1"/>
</dbReference>
<keyword evidence="13" id="KW-0282">Flagellum</keyword>
<dbReference type="InterPro" id="IPR028976">
    <property type="entry name" value="CheC-like_sf"/>
</dbReference>
<dbReference type="Gene3D" id="3.40.1550.10">
    <property type="entry name" value="CheC-like"/>
    <property type="match status" value="1"/>
</dbReference>
<dbReference type="RefSeq" id="WP_322497842.1">
    <property type="nucleotide sequence ID" value="NZ_JARGYT010000042.1"/>
</dbReference>
<dbReference type="Proteomes" id="UP001293791">
    <property type="component" value="Unassembled WGS sequence"/>
</dbReference>
<evidence type="ECO:0000256" key="3">
    <source>
        <dbReference type="ARBA" id="ARBA00011049"/>
    </source>
</evidence>
<dbReference type="Pfam" id="PF01052">
    <property type="entry name" value="FliMN_C"/>
    <property type="match status" value="1"/>
</dbReference>
<dbReference type="Pfam" id="PF02154">
    <property type="entry name" value="FliM"/>
    <property type="match status" value="1"/>
</dbReference>
<keyword evidence="5" id="KW-1003">Cell membrane</keyword>
<evidence type="ECO:0000256" key="8">
    <source>
        <dbReference type="ARBA" id="ARBA00023136"/>
    </source>
</evidence>
<dbReference type="InterPro" id="IPR036429">
    <property type="entry name" value="SpoA-like_sf"/>
</dbReference>
<evidence type="ECO:0000256" key="2">
    <source>
        <dbReference type="ARBA" id="ARBA00004202"/>
    </source>
</evidence>
<evidence type="ECO:0000256" key="1">
    <source>
        <dbReference type="ARBA" id="ARBA00004117"/>
    </source>
</evidence>